<evidence type="ECO:0000313" key="2">
    <source>
        <dbReference type="Proteomes" id="UP001147747"/>
    </source>
</evidence>
<keyword evidence="2" id="KW-1185">Reference proteome</keyword>
<dbReference type="AlphaFoldDB" id="A0A9W9SJ88"/>
<accession>A0A9W9SJ88</accession>
<reference evidence="1" key="2">
    <citation type="journal article" date="2023" name="IMA Fungus">
        <title>Comparative genomic study of the Penicillium genus elucidates a diverse pangenome and 15 lateral gene transfer events.</title>
        <authorList>
            <person name="Petersen C."/>
            <person name="Sorensen T."/>
            <person name="Nielsen M.R."/>
            <person name="Sondergaard T.E."/>
            <person name="Sorensen J.L."/>
            <person name="Fitzpatrick D.A."/>
            <person name="Frisvad J.C."/>
            <person name="Nielsen K.L."/>
        </authorList>
    </citation>
    <scope>NUCLEOTIDE SEQUENCE</scope>
    <source>
        <strain evidence="1">IBT 29677</strain>
    </source>
</reference>
<name>A0A9W9SJ88_9EURO</name>
<dbReference type="EMBL" id="JAPZBU010000011">
    <property type="protein sequence ID" value="KAJ5379445.1"/>
    <property type="molecule type" value="Genomic_DNA"/>
</dbReference>
<dbReference type="Proteomes" id="UP001147747">
    <property type="component" value="Unassembled WGS sequence"/>
</dbReference>
<evidence type="ECO:0000313" key="1">
    <source>
        <dbReference type="EMBL" id="KAJ5379445.1"/>
    </source>
</evidence>
<organism evidence="1 2">
    <name type="scientific">Penicillium cosmopolitanum</name>
    <dbReference type="NCBI Taxonomy" id="1131564"/>
    <lineage>
        <taxon>Eukaryota</taxon>
        <taxon>Fungi</taxon>
        <taxon>Dikarya</taxon>
        <taxon>Ascomycota</taxon>
        <taxon>Pezizomycotina</taxon>
        <taxon>Eurotiomycetes</taxon>
        <taxon>Eurotiomycetidae</taxon>
        <taxon>Eurotiales</taxon>
        <taxon>Aspergillaceae</taxon>
        <taxon>Penicillium</taxon>
    </lineage>
</organism>
<reference evidence="1" key="1">
    <citation type="submission" date="2022-12" db="EMBL/GenBank/DDBJ databases">
        <authorList>
            <person name="Petersen C."/>
        </authorList>
    </citation>
    <scope>NUCLEOTIDE SEQUENCE</scope>
    <source>
        <strain evidence="1">IBT 29677</strain>
    </source>
</reference>
<sequence>MAVTAGSRGVSDDAVIDLTDDRRQSYSFFTCSRAAIMLQITSNSFGHSSASGQLSTFTYHPPLITIPHEFGTMAQRAAGSTAHMVTRGARISTP</sequence>
<dbReference type="RefSeq" id="XP_056483231.1">
    <property type="nucleotide sequence ID" value="XM_056637201.1"/>
</dbReference>
<comment type="caution">
    <text evidence="1">The sequence shown here is derived from an EMBL/GenBank/DDBJ whole genome shotgun (WGS) entry which is preliminary data.</text>
</comment>
<gene>
    <name evidence="1" type="ORF">N7509_012564</name>
</gene>
<dbReference type="GeneID" id="81376181"/>
<proteinExistence type="predicted"/>
<protein>
    <submittedName>
        <fullName evidence="1">Uncharacterized protein</fullName>
    </submittedName>
</protein>